<dbReference type="RefSeq" id="WP_262599649.1">
    <property type="nucleotide sequence ID" value="NZ_CP103300.1"/>
</dbReference>
<keyword evidence="3" id="KW-1185">Reference proteome</keyword>
<evidence type="ECO:0000259" key="1">
    <source>
        <dbReference type="PROSITE" id="PS51186"/>
    </source>
</evidence>
<dbReference type="SUPFAM" id="SSF55729">
    <property type="entry name" value="Acyl-CoA N-acyltransferases (Nat)"/>
    <property type="match status" value="1"/>
</dbReference>
<evidence type="ECO:0000313" key="3">
    <source>
        <dbReference type="Proteomes" id="UP001163255"/>
    </source>
</evidence>
<dbReference type="InterPro" id="IPR000182">
    <property type="entry name" value="GNAT_dom"/>
</dbReference>
<proteinExistence type="predicted"/>
<dbReference type="Gene3D" id="3.40.630.30">
    <property type="match status" value="1"/>
</dbReference>
<sequence length="163" mass="18409">MIEWEWSHYEKLSLDQLYGILALRQSVFVVEQNCAYQDADGLDQLAYHLMGWSFDDDGRKTLAAYARIIPPEIVKTELAIGRVITADAFRGQGLGRALLAEAVRLSEETFPDNDIYLSAQAHLQHYYGSCDFVASGELYDEDGIPHIAMFRRKCTEQSASGMH</sequence>
<dbReference type="Pfam" id="PF13673">
    <property type="entry name" value="Acetyltransf_10"/>
    <property type="match status" value="1"/>
</dbReference>
<dbReference type="Proteomes" id="UP001163255">
    <property type="component" value="Chromosome"/>
</dbReference>
<accession>A0ABY6GXR5</accession>
<feature type="domain" description="N-acetyltransferase" evidence="1">
    <location>
        <begin position="7"/>
        <end position="154"/>
    </location>
</feature>
<dbReference type="PROSITE" id="PS51186">
    <property type="entry name" value="GNAT"/>
    <property type="match status" value="1"/>
</dbReference>
<protein>
    <submittedName>
        <fullName evidence="2">GNAT family N-acetyltransferase</fullName>
    </submittedName>
</protein>
<gene>
    <name evidence="2" type="ORF">NX720_04395</name>
</gene>
<reference evidence="2" key="1">
    <citation type="submission" date="2022-10" db="EMBL/GenBank/DDBJ databases">
        <title>Completed Genome Sequence of two octocoral isolated bacterium, Endozoicomonas euniceicola EF212T and Endozoicomonas gorgoniicola PS125T.</title>
        <authorList>
            <person name="Chiou Y.-J."/>
            <person name="Chen Y.-H."/>
        </authorList>
    </citation>
    <scope>NUCLEOTIDE SEQUENCE</scope>
    <source>
        <strain evidence="2">EF212</strain>
    </source>
</reference>
<dbReference type="EMBL" id="CP103300">
    <property type="protein sequence ID" value="UYM17169.1"/>
    <property type="molecule type" value="Genomic_DNA"/>
</dbReference>
<evidence type="ECO:0000313" key="2">
    <source>
        <dbReference type="EMBL" id="UYM17169.1"/>
    </source>
</evidence>
<organism evidence="2 3">
    <name type="scientific">Endozoicomonas euniceicola</name>
    <dbReference type="NCBI Taxonomy" id="1234143"/>
    <lineage>
        <taxon>Bacteria</taxon>
        <taxon>Pseudomonadati</taxon>
        <taxon>Pseudomonadota</taxon>
        <taxon>Gammaproteobacteria</taxon>
        <taxon>Oceanospirillales</taxon>
        <taxon>Endozoicomonadaceae</taxon>
        <taxon>Endozoicomonas</taxon>
    </lineage>
</organism>
<dbReference type="CDD" id="cd04301">
    <property type="entry name" value="NAT_SF"/>
    <property type="match status" value="1"/>
</dbReference>
<name>A0ABY6GXR5_9GAMM</name>
<dbReference type="InterPro" id="IPR016181">
    <property type="entry name" value="Acyl_CoA_acyltransferase"/>
</dbReference>